<evidence type="ECO:0000313" key="1">
    <source>
        <dbReference type="EMBL" id="EET09717.1"/>
    </source>
</evidence>
<dbReference type="HOGENOM" id="CLU_3325546_0_0_4"/>
<proteinExistence type="predicted"/>
<gene>
    <name evidence="1" type="ORF">BURPS1710A_0089</name>
</gene>
<dbReference type="EMBL" id="CM000832">
    <property type="protein sequence ID" value="EET09717.1"/>
    <property type="molecule type" value="Genomic_DNA"/>
</dbReference>
<name>A0A0E1WJ98_BURPE</name>
<accession>A0A0E1WJ98</accession>
<reference evidence="1" key="1">
    <citation type="submission" date="2009-05" db="EMBL/GenBank/DDBJ databases">
        <authorList>
            <person name="Harkins D.M."/>
            <person name="DeShazer D."/>
            <person name="Woods D.E."/>
            <person name="Brinkac L.M."/>
            <person name="Brown K.A."/>
            <person name="Hung G.C."/>
            <person name="Tuanyok A."/>
            <person name="Zhang B."/>
            <person name="Nierman W.C."/>
        </authorList>
    </citation>
    <scope>NUCLEOTIDE SEQUENCE [LARGE SCALE GENOMIC DNA]</scope>
    <source>
        <strain evidence="1">1710a</strain>
    </source>
</reference>
<dbReference type="Proteomes" id="UP000001812">
    <property type="component" value="Chromosome I"/>
</dbReference>
<organism evidence="1">
    <name type="scientific">Burkholderia pseudomallei 1710a</name>
    <dbReference type="NCBI Taxonomy" id="320371"/>
    <lineage>
        <taxon>Bacteria</taxon>
        <taxon>Pseudomonadati</taxon>
        <taxon>Pseudomonadota</taxon>
        <taxon>Betaproteobacteria</taxon>
        <taxon>Burkholderiales</taxon>
        <taxon>Burkholderiaceae</taxon>
        <taxon>Burkholderia</taxon>
        <taxon>pseudomallei group</taxon>
    </lineage>
</organism>
<dbReference type="AlphaFoldDB" id="A0A0E1WJ98"/>
<sequence>MDKVRRTRAGRHAFMHETGRIECSTSRLYPRAQRMKNE</sequence>
<protein>
    <submittedName>
        <fullName evidence="1">Uncharacterized protein</fullName>
    </submittedName>
</protein>